<reference evidence="1 3" key="1">
    <citation type="submission" date="2008-03" db="EMBL/GenBank/DDBJ databases">
        <title>Annotation of Ixodes scapularis.</title>
        <authorList>
            <consortium name="Ixodes scapularis Genome Project Consortium"/>
            <person name="Caler E."/>
            <person name="Hannick L.I."/>
            <person name="Bidwell S."/>
            <person name="Joardar V."/>
            <person name="Thiagarajan M."/>
            <person name="Amedeo P."/>
            <person name="Galinsky K.J."/>
            <person name="Schobel S."/>
            <person name="Inman J."/>
            <person name="Hostetler J."/>
            <person name="Miller J."/>
            <person name="Hammond M."/>
            <person name="Megy K."/>
            <person name="Lawson D."/>
            <person name="Kodira C."/>
            <person name="Sutton G."/>
            <person name="Meyer J."/>
            <person name="Hill C.A."/>
            <person name="Birren B."/>
            <person name="Nene V."/>
            <person name="Collins F."/>
            <person name="Alarcon-Chaidez F."/>
            <person name="Wikel S."/>
            <person name="Strausberg R."/>
        </authorList>
    </citation>
    <scope>NUCLEOTIDE SEQUENCE [LARGE SCALE GENOMIC DNA]</scope>
    <source>
        <strain evidence="3">Wikel</strain>
        <strain evidence="1">Wikel colony</strain>
    </source>
</reference>
<evidence type="ECO:0000313" key="1">
    <source>
        <dbReference type="EMBL" id="EEC15164.1"/>
    </source>
</evidence>
<dbReference type="VEuPathDB" id="VectorBase:ISCI010871"/>
<dbReference type="Proteomes" id="UP000001555">
    <property type="component" value="Unassembled WGS sequence"/>
</dbReference>
<organism>
    <name type="scientific">Ixodes scapularis</name>
    <name type="common">Black-legged tick</name>
    <name type="synonym">Deer tick</name>
    <dbReference type="NCBI Taxonomy" id="6945"/>
    <lineage>
        <taxon>Eukaryota</taxon>
        <taxon>Metazoa</taxon>
        <taxon>Ecdysozoa</taxon>
        <taxon>Arthropoda</taxon>
        <taxon>Chelicerata</taxon>
        <taxon>Arachnida</taxon>
        <taxon>Acari</taxon>
        <taxon>Parasitiformes</taxon>
        <taxon>Ixodida</taxon>
        <taxon>Ixodoidea</taxon>
        <taxon>Ixodidae</taxon>
        <taxon>Ixodinae</taxon>
        <taxon>Ixodes</taxon>
    </lineage>
</organism>
<dbReference type="AlphaFoldDB" id="B7Q8J2"/>
<evidence type="ECO:0000313" key="2">
    <source>
        <dbReference type="EnsemblMetazoa" id="ISCW010871-PA"/>
    </source>
</evidence>
<keyword evidence="3" id="KW-1185">Reference proteome</keyword>
<evidence type="ECO:0000313" key="3">
    <source>
        <dbReference type="Proteomes" id="UP000001555"/>
    </source>
</evidence>
<dbReference type="VEuPathDB" id="VectorBase:ISCW010871"/>
<reference evidence="2" key="2">
    <citation type="submission" date="2020-05" db="UniProtKB">
        <authorList>
            <consortium name="EnsemblMetazoa"/>
        </authorList>
    </citation>
    <scope>IDENTIFICATION</scope>
    <source>
        <strain evidence="2">wikel</strain>
    </source>
</reference>
<name>B7Q8J2_IXOSC</name>
<accession>B7Q8J2</accession>
<dbReference type="HOGENOM" id="CLU_2725027_0_0_1"/>
<dbReference type="PaxDb" id="6945-B7Q8J2"/>
<dbReference type="InParanoid" id="B7Q8J2"/>
<dbReference type="EMBL" id="DS884446">
    <property type="protein sequence ID" value="EEC15164.1"/>
    <property type="molecule type" value="Genomic_DNA"/>
</dbReference>
<proteinExistence type="predicted"/>
<dbReference type="EMBL" id="ABJB010889197">
    <property type="status" value="NOT_ANNOTATED_CDS"/>
    <property type="molecule type" value="Genomic_DNA"/>
</dbReference>
<dbReference type="EnsemblMetazoa" id="ISCW010871-RA">
    <property type="protein sequence ID" value="ISCW010871-PA"/>
    <property type="gene ID" value="ISCW010871"/>
</dbReference>
<sequence>MLEENWKDGTLRSGGGRAGWLKHPSNGPWLSCELKTGTPAIGVVGVVFELLGLDAPAFCDEEVSTSSEHQAS</sequence>
<gene>
    <name evidence="1" type="ORF">IscW_ISCW010871</name>
</gene>
<protein>
    <submittedName>
        <fullName evidence="1 2">Uncharacterized protein</fullName>
    </submittedName>
</protein>